<dbReference type="PANTHER" id="PTHR41523:SF8">
    <property type="entry name" value="ETHYLENE RESPONSE SENSOR PROTEIN"/>
    <property type="match status" value="1"/>
</dbReference>
<dbReference type="InterPro" id="IPR011495">
    <property type="entry name" value="Sig_transdc_His_kin_sub2_dim/P"/>
</dbReference>
<reference evidence="17" key="1">
    <citation type="submission" date="2017-04" db="EMBL/GenBank/DDBJ databases">
        <authorList>
            <person name="Varghese N."/>
            <person name="Submissions S."/>
        </authorList>
    </citation>
    <scope>NUCLEOTIDE SEQUENCE [LARGE SCALE GENOMIC DNA]</scope>
</reference>
<dbReference type="Pfam" id="PF13493">
    <property type="entry name" value="DUF4118"/>
    <property type="match status" value="1"/>
</dbReference>
<evidence type="ECO:0000256" key="2">
    <source>
        <dbReference type="ARBA" id="ARBA00004141"/>
    </source>
</evidence>
<dbReference type="GO" id="GO:0016020">
    <property type="term" value="C:membrane"/>
    <property type="evidence" value="ECO:0007669"/>
    <property type="project" value="UniProtKB-SubCell"/>
</dbReference>
<feature type="transmembrane region" description="Helical" evidence="13">
    <location>
        <begin position="20"/>
        <end position="37"/>
    </location>
</feature>
<evidence type="ECO:0000256" key="9">
    <source>
        <dbReference type="ARBA" id="ARBA00022840"/>
    </source>
</evidence>
<evidence type="ECO:0000256" key="6">
    <source>
        <dbReference type="ARBA" id="ARBA00022692"/>
    </source>
</evidence>
<dbReference type="EC" id="2.7.13.3" evidence="3"/>
<protein>
    <recommendedName>
        <fullName evidence="3">histidine kinase</fullName>
        <ecNumber evidence="3">2.7.13.3</ecNumber>
    </recommendedName>
</protein>
<accession>A0A1Y6E8X1</accession>
<evidence type="ECO:0000313" key="17">
    <source>
        <dbReference type="Proteomes" id="UP000194420"/>
    </source>
</evidence>
<evidence type="ECO:0000256" key="7">
    <source>
        <dbReference type="ARBA" id="ARBA00022741"/>
    </source>
</evidence>
<feature type="transmembrane region" description="Helical" evidence="13">
    <location>
        <begin position="102"/>
        <end position="120"/>
    </location>
</feature>
<dbReference type="Pfam" id="PF07568">
    <property type="entry name" value="HisKA_2"/>
    <property type="match status" value="1"/>
</dbReference>
<dbReference type="SUPFAM" id="SSF55874">
    <property type="entry name" value="ATPase domain of HSP90 chaperone/DNA topoisomerase II/histidine kinase"/>
    <property type="match status" value="1"/>
</dbReference>
<feature type="domain" description="Signal transduction histidine kinase subgroup 2 dimerisation and phosphoacceptor" evidence="14">
    <location>
        <begin position="144"/>
        <end position="218"/>
    </location>
</feature>
<dbReference type="EMBL" id="FXWG01000001">
    <property type="protein sequence ID" value="SMQ59057.1"/>
    <property type="molecule type" value="Genomic_DNA"/>
</dbReference>
<evidence type="ECO:0000256" key="13">
    <source>
        <dbReference type="SAM" id="Phobius"/>
    </source>
</evidence>
<gene>
    <name evidence="16" type="ORF">SAMN06297468_0228</name>
</gene>
<keyword evidence="7" id="KW-0547">Nucleotide-binding</keyword>
<dbReference type="RefSeq" id="WP_086436208.1">
    <property type="nucleotide sequence ID" value="NZ_FXWG01000001.1"/>
</dbReference>
<evidence type="ECO:0000256" key="5">
    <source>
        <dbReference type="ARBA" id="ARBA00022679"/>
    </source>
</evidence>
<evidence type="ECO:0000256" key="3">
    <source>
        <dbReference type="ARBA" id="ARBA00012438"/>
    </source>
</evidence>
<keyword evidence="11" id="KW-0902">Two-component regulatory system</keyword>
<dbReference type="GO" id="GO:0000160">
    <property type="term" value="P:phosphorelay signal transduction system"/>
    <property type="evidence" value="ECO:0007669"/>
    <property type="project" value="UniProtKB-KW"/>
</dbReference>
<keyword evidence="12 13" id="KW-0472">Membrane</keyword>
<evidence type="ECO:0000256" key="11">
    <source>
        <dbReference type="ARBA" id="ARBA00023012"/>
    </source>
</evidence>
<proteinExistence type="predicted"/>
<evidence type="ECO:0000256" key="1">
    <source>
        <dbReference type="ARBA" id="ARBA00000085"/>
    </source>
</evidence>
<keyword evidence="6 13" id="KW-0812">Transmembrane</keyword>
<comment type="subcellular location">
    <subcellularLocation>
        <location evidence="2">Membrane</location>
        <topology evidence="2">Multi-pass membrane protein</topology>
    </subcellularLocation>
</comment>
<dbReference type="GO" id="GO:0004673">
    <property type="term" value="F:protein histidine kinase activity"/>
    <property type="evidence" value="ECO:0007669"/>
    <property type="project" value="UniProtKB-EC"/>
</dbReference>
<evidence type="ECO:0000259" key="14">
    <source>
        <dbReference type="Pfam" id="PF07568"/>
    </source>
</evidence>
<dbReference type="Gene3D" id="1.20.120.620">
    <property type="entry name" value="Backbone structure of the membrane domain of e. Coli histidine kinase receptor kdpd"/>
    <property type="match status" value="1"/>
</dbReference>
<evidence type="ECO:0000256" key="10">
    <source>
        <dbReference type="ARBA" id="ARBA00022989"/>
    </source>
</evidence>
<comment type="catalytic activity">
    <reaction evidence="1">
        <text>ATP + protein L-histidine = ADP + protein N-phospho-L-histidine.</text>
        <dbReference type="EC" id="2.7.13.3"/>
    </reaction>
</comment>
<dbReference type="OrthoDB" id="9767435at2"/>
<feature type="transmembrane region" description="Helical" evidence="13">
    <location>
        <begin position="43"/>
        <end position="64"/>
    </location>
</feature>
<keyword evidence="17" id="KW-1185">Reference proteome</keyword>
<dbReference type="Proteomes" id="UP000194420">
    <property type="component" value="Unassembled WGS sequence"/>
</dbReference>
<keyword evidence="8 16" id="KW-0418">Kinase</keyword>
<dbReference type="Gene3D" id="3.30.565.10">
    <property type="entry name" value="Histidine kinase-like ATPase, C-terminal domain"/>
    <property type="match status" value="1"/>
</dbReference>
<evidence type="ECO:0000256" key="4">
    <source>
        <dbReference type="ARBA" id="ARBA00022553"/>
    </source>
</evidence>
<evidence type="ECO:0000313" key="16">
    <source>
        <dbReference type="EMBL" id="SMQ59057.1"/>
    </source>
</evidence>
<evidence type="ECO:0000256" key="8">
    <source>
        <dbReference type="ARBA" id="ARBA00022777"/>
    </source>
</evidence>
<evidence type="ECO:0000259" key="15">
    <source>
        <dbReference type="Pfam" id="PF13493"/>
    </source>
</evidence>
<keyword evidence="5" id="KW-0808">Transferase</keyword>
<dbReference type="AlphaFoldDB" id="A0A1Y6E8X1"/>
<feature type="domain" description="Sensor protein KdpD transmembrane" evidence="15">
    <location>
        <begin position="27"/>
        <end position="128"/>
    </location>
</feature>
<keyword evidence="10 13" id="KW-1133">Transmembrane helix</keyword>
<dbReference type="InterPro" id="IPR036890">
    <property type="entry name" value="HATPase_C_sf"/>
</dbReference>
<feature type="transmembrane region" description="Helical" evidence="13">
    <location>
        <begin position="71"/>
        <end position="90"/>
    </location>
</feature>
<dbReference type="InterPro" id="IPR025201">
    <property type="entry name" value="KdpD_TM"/>
</dbReference>
<keyword evidence="4" id="KW-0597">Phosphoprotein</keyword>
<dbReference type="PANTHER" id="PTHR41523">
    <property type="entry name" value="TWO-COMPONENT SYSTEM SENSOR PROTEIN"/>
    <property type="match status" value="1"/>
</dbReference>
<keyword evidence="9" id="KW-0067">ATP-binding</keyword>
<organism evidence="16 17">
    <name type="scientific">Altererythrobacter xiamenensis</name>
    <dbReference type="NCBI Taxonomy" id="1316679"/>
    <lineage>
        <taxon>Bacteria</taxon>
        <taxon>Pseudomonadati</taxon>
        <taxon>Pseudomonadota</taxon>
        <taxon>Alphaproteobacteria</taxon>
        <taxon>Sphingomonadales</taxon>
        <taxon>Erythrobacteraceae</taxon>
        <taxon>Altererythrobacter</taxon>
    </lineage>
</organism>
<sequence>MQRLAQFDVSRQFLTRPGKIAAQIGFGVFCAAAMVGLRSVLDVWAPVSGPFALVYPTVLLATLYGHWRAGLTSFILSFAWAWYFVLRAPYSFTFEDPTDPLRVVINGFAALILLFFAEAFREAASRSMEEIRAAADRRLTLLNEMEHRTKNNFSLVASLLEIQKRQISHPELIAPLDDAVNRVRTFADAYSHLAMEQEEGTEVAMKPYLELLLDRIERAALSNSVTLHREIEDIHLPREVAVAIGLYLNEALANCAKYAFPEGGPGTIAVSFSVFEDRWVLSIEDDGLGAASLKGNSTGLGTSLMDAFAGQARAQHSRAVRARGYRVELASEE</sequence>
<name>A0A1Y6E8X1_9SPHN</name>
<evidence type="ECO:0000256" key="12">
    <source>
        <dbReference type="ARBA" id="ARBA00023136"/>
    </source>
</evidence>
<dbReference type="GO" id="GO:0005524">
    <property type="term" value="F:ATP binding"/>
    <property type="evidence" value="ECO:0007669"/>
    <property type="project" value="UniProtKB-KW"/>
</dbReference>
<dbReference type="InterPro" id="IPR038318">
    <property type="entry name" value="KdpD_sf"/>
</dbReference>